<gene>
    <name evidence="6" type="ORF">SAMN05660686_00278</name>
</gene>
<evidence type="ECO:0000256" key="3">
    <source>
        <dbReference type="ARBA" id="ARBA00023136"/>
    </source>
</evidence>
<evidence type="ECO:0000313" key="6">
    <source>
        <dbReference type="EMBL" id="SDF10638.1"/>
    </source>
</evidence>
<dbReference type="AlphaFoldDB" id="A0A8G2EU10"/>
<feature type="transmembrane region" description="Helical" evidence="4">
    <location>
        <begin position="253"/>
        <end position="272"/>
    </location>
</feature>
<evidence type="ECO:0000256" key="4">
    <source>
        <dbReference type="SAM" id="Phobius"/>
    </source>
</evidence>
<comment type="caution">
    <text evidence="6">The sequence shown here is derived from an EMBL/GenBank/DDBJ whole genome shotgun (WGS) entry which is preliminary data.</text>
</comment>
<feature type="transmembrane region" description="Helical" evidence="4">
    <location>
        <begin position="337"/>
        <end position="359"/>
    </location>
</feature>
<feature type="transmembrane region" description="Helical" evidence="4">
    <location>
        <begin position="75"/>
        <end position="94"/>
    </location>
</feature>
<evidence type="ECO:0000259" key="5">
    <source>
        <dbReference type="PROSITE" id="PS50850"/>
    </source>
</evidence>
<dbReference type="GO" id="GO:0022857">
    <property type="term" value="F:transmembrane transporter activity"/>
    <property type="evidence" value="ECO:0007669"/>
    <property type="project" value="InterPro"/>
</dbReference>
<feature type="transmembrane region" description="Helical" evidence="4">
    <location>
        <begin position="45"/>
        <end position="68"/>
    </location>
</feature>
<dbReference type="SUPFAM" id="SSF103473">
    <property type="entry name" value="MFS general substrate transporter"/>
    <property type="match status" value="1"/>
</dbReference>
<feature type="transmembrane region" description="Helical" evidence="4">
    <location>
        <begin position="365"/>
        <end position="386"/>
    </location>
</feature>
<keyword evidence="2 4" id="KW-1133">Transmembrane helix</keyword>
<keyword evidence="7" id="KW-1185">Reference proteome</keyword>
<accession>A0A8G2EU10</accession>
<reference evidence="6 7" key="1">
    <citation type="submission" date="2016-10" db="EMBL/GenBank/DDBJ databases">
        <authorList>
            <person name="Varghese N."/>
            <person name="Submissions S."/>
        </authorList>
    </citation>
    <scope>NUCLEOTIDE SEQUENCE [LARGE SCALE GENOMIC DNA]</scope>
    <source>
        <strain evidence="6 7">DSM 18839</strain>
    </source>
</reference>
<protein>
    <submittedName>
        <fullName evidence="6">Predicted arabinose efflux permease, MFS family</fullName>
    </submittedName>
</protein>
<dbReference type="PANTHER" id="PTHR23534">
    <property type="entry name" value="MFS PERMEASE"/>
    <property type="match status" value="1"/>
</dbReference>
<dbReference type="EMBL" id="FNBW01000001">
    <property type="protein sequence ID" value="SDF10638.1"/>
    <property type="molecule type" value="Genomic_DNA"/>
</dbReference>
<dbReference type="PANTHER" id="PTHR23534:SF1">
    <property type="entry name" value="MAJOR FACILITATOR SUPERFAMILY PROTEIN"/>
    <property type="match status" value="1"/>
</dbReference>
<organism evidence="6 7">
    <name type="scientific">Thalassobaculum litoreum DSM 18839</name>
    <dbReference type="NCBI Taxonomy" id="1123362"/>
    <lineage>
        <taxon>Bacteria</taxon>
        <taxon>Pseudomonadati</taxon>
        <taxon>Pseudomonadota</taxon>
        <taxon>Alphaproteobacteria</taxon>
        <taxon>Rhodospirillales</taxon>
        <taxon>Thalassobaculaceae</taxon>
        <taxon>Thalassobaculum</taxon>
    </lineage>
</organism>
<proteinExistence type="predicted"/>
<sequence length="395" mass="41981">MSLRDPSVKNVTLLAICQALSMSGMIMNMTVTALAGETLAPDPAYATLPLAFQFTATMLTTMPAALYMRHVGRRLGFVTGVLIGVTGAFVGVSAIFSGNFVLFCLASMMIGSFQGFAVLYRYAAADTASDSFRPRAISLVLAGGVVAALLGPELAKASYDWFAPIMFAGSFVAIAAVQALSLVFLAFVQIPRPSAASRAEKGRPLLEIARQPTFLVAVMGAMVGYGSMTFVMTATPLAMEDCGFAFHDSAFVIQWHAVGMFAPSFFTGSLINRFGVIRIMLTGVLAYLLCIAINFSGIELLQFFSALVLLGIGWNFLFIGGTTLLTESYRPAERAKVQGFGDFLVFSASTVAAFSSGYINHNFGWQAVNLGILPLAVAVGVALIWYGSRRRAAAA</sequence>
<evidence type="ECO:0000256" key="2">
    <source>
        <dbReference type="ARBA" id="ARBA00022989"/>
    </source>
</evidence>
<name>A0A8G2EU10_9PROT</name>
<dbReference type="InterPro" id="IPR011701">
    <property type="entry name" value="MFS"/>
</dbReference>
<dbReference type="InterPro" id="IPR020846">
    <property type="entry name" value="MFS_dom"/>
</dbReference>
<dbReference type="Proteomes" id="UP000198615">
    <property type="component" value="Unassembled WGS sequence"/>
</dbReference>
<dbReference type="RefSeq" id="WP_093147593.1">
    <property type="nucleotide sequence ID" value="NZ_FNBW01000001.1"/>
</dbReference>
<dbReference type="Gene3D" id="1.20.1250.20">
    <property type="entry name" value="MFS general substrate transporter like domains"/>
    <property type="match status" value="1"/>
</dbReference>
<dbReference type="OrthoDB" id="8558006at2"/>
<keyword evidence="3 4" id="KW-0472">Membrane</keyword>
<dbReference type="Pfam" id="PF07690">
    <property type="entry name" value="MFS_1"/>
    <property type="match status" value="1"/>
</dbReference>
<keyword evidence="1 4" id="KW-0812">Transmembrane</keyword>
<dbReference type="InterPro" id="IPR036259">
    <property type="entry name" value="MFS_trans_sf"/>
</dbReference>
<feature type="transmembrane region" description="Helical" evidence="4">
    <location>
        <begin position="303"/>
        <end position="325"/>
    </location>
</feature>
<feature type="transmembrane region" description="Helical" evidence="4">
    <location>
        <begin position="213"/>
        <end position="233"/>
    </location>
</feature>
<dbReference type="PROSITE" id="PS50850">
    <property type="entry name" value="MFS"/>
    <property type="match status" value="1"/>
</dbReference>
<feature type="transmembrane region" description="Helical" evidence="4">
    <location>
        <begin position="161"/>
        <end position="188"/>
    </location>
</feature>
<evidence type="ECO:0000256" key="1">
    <source>
        <dbReference type="ARBA" id="ARBA00022692"/>
    </source>
</evidence>
<feature type="domain" description="Major facilitator superfamily (MFS) profile" evidence="5">
    <location>
        <begin position="213"/>
        <end position="395"/>
    </location>
</feature>
<feature type="transmembrane region" description="Helical" evidence="4">
    <location>
        <begin position="100"/>
        <end position="124"/>
    </location>
</feature>
<feature type="transmembrane region" description="Helical" evidence="4">
    <location>
        <begin position="136"/>
        <end position="155"/>
    </location>
</feature>
<feature type="transmembrane region" description="Helical" evidence="4">
    <location>
        <begin position="279"/>
        <end position="297"/>
    </location>
</feature>
<evidence type="ECO:0000313" key="7">
    <source>
        <dbReference type="Proteomes" id="UP000198615"/>
    </source>
</evidence>